<dbReference type="RefSeq" id="WP_179768739.1">
    <property type="nucleotide sequence ID" value="NZ_JACCFO010000001.1"/>
</dbReference>
<dbReference type="Proteomes" id="UP000575985">
    <property type="component" value="Unassembled WGS sequence"/>
</dbReference>
<evidence type="ECO:0000313" key="2">
    <source>
        <dbReference type="Proteomes" id="UP000575985"/>
    </source>
</evidence>
<keyword evidence="2" id="KW-1185">Reference proteome</keyword>
<protein>
    <submittedName>
        <fullName evidence="1">Uncharacterized protein</fullName>
    </submittedName>
</protein>
<reference evidence="1 2" key="1">
    <citation type="submission" date="2020-07" db="EMBL/GenBank/DDBJ databases">
        <title>Sequencing the genomes of 1000 actinobacteria strains.</title>
        <authorList>
            <person name="Klenk H.-P."/>
        </authorList>
    </citation>
    <scope>NUCLEOTIDE SEQUENCE [LARGE SCALE GENOMIC DNA]</scope>
    <source>
        <strain evidence="1 2">DSM 45927</strain>
    </source>
</reference>
<organism evidence="1 2">
    <name type="scientific">Streptomonospora nanhaiensis</name>
    <dbReference type="NCBI Taxonomy" id="1323731"/>
    <lineage>
        <taxon>Bacteria</taxon>
        <taxon>Bacillati</taxon>
        <taxon>Actinomycetota</taxon>
        <taxon>Actinomycetes</taxon>
        <taxon>Streptosporangiales</taxon>
        <taxon>Nocardiopsidaceae</taxon>
        <taxon>Streptomonospora</taxon>
    </lineage>
</organism>
<comment type="caution">
    <text evidence="1">The sequence shown here is derived from an EMBL/GenBank/DDBJ whole genome shotgun (WGS) entry which is preliminary data.</text>
</comment>
<dbReference type="AlphaFoldDB" id="A0A853BP08"/>
<name>A0A853BP08_9ACTN</name>
<proteinExistence type="predicted"/>
<gene>
    <name evidence="1" type="ORF">HNR12_003656</name>
</gene>
<dbReference type="EMBL" id="JACCFO010000001">
    <property type="protein sequence ID" value="NYI97379.1"/>
    <property type="molecule type" value="Genomic_DNA"/>
</dbReference>
<sequence>MSQHDSPLLQLLQRHYGDRWNIRRTEHLWIATLRKPDAEHAPTLVEPDLEEFVRQLEDPPASIGRSLLSGGWFQSRLHTLTDGIYRSEEPPSA</sequence>
<evidence type="ECO:0000313" key="1">
    <source>
        <dbReference type="EMBL" id="NYI97379.1"/>
    </source>
</evidence>
<accession>A0A853BP08</accession>